<sequence length="190" mass="21210">MTTTVAQQRLLDAAVEAFAEQGYHGTTTRDIASRAQRSPAAVYIHHESKEDLLFAVSLRGHQEALAVLESAFGSTDDPTERLQRMVYEFSLWHLRNAQVGRVVQYELRALRGDHREAVINLRHRFEELMVQALRSGERSGAFAQLDVGAAGRALLSLGIDLVRWFEAAPGRDAEAVARANVDFAMRIVRP</sequence>
<dbReference type="Pfam" id="PF00440">
    <property type="entry name" value="TetR_N"/>
    <property type="match status" value="1"/>
</dbReference>
<dbReference type="InterPro" id="IPR009057">
    <property type="entry name" value="Homeodomain-like_sf"/>
</dbReference>
<name>A0A1H0L8U0_9ACTN</name>
<dbReference type="GO" id="GO:0003700">
    <property type="term" value="F:DNA-binding transcription factor activity"/>
    <property type="evidence" value="ECO:0007669"/>
    <property type="project" value="TreeGrafter"/>
</dbReference>
<evidence type="ECO:0000313" key="4">
    <source>
        <dbReference type="EMBL" id="SDO64654.1"/>
    </source>
</evidence>
<dbReference type="PANTHER" id="PTHR30055">
    <property type="entry name" value="HTH-TYPE TRANSCRIPTIONAL REGULATOR RUTR"/>
    <property type="match status" value="1"/>
</dbReference>
<dbReference type="SUPFAM" id="SSF46689">
    <property type="entry name" value="Homeodomain-like"/>
    <property type="match status" value="1"/>
</dbReference>
<evidence type="ECO:0000256" key="2">
    <source>
        <dbReference type="PROSITE-ProRule" id="PRU00335"/>
    </source>
</evidence>
<dbReference type="InterPro" id="IPR050109">
    <property type="entry name" value="HTH-type_TetR-like_transc_reg"/>
</dbReference>
<dbReference type="PROSITE" id="PS50977">
    <property type="entry name" value="HTH_TETR_2"/>
    <property type="match status" value="1"/>
</dbReference>
<feature type="domain" description="HTH tetR-type" evidence="3">
    <location>
        <begin position="4"/>
        <end position="64"/>
    </location>
</feature>
<dbReference type="InterPro" id="IPR036271">
    <property type="entry name" value="Tet_transcr_reg_TetR-rel_C_sf"/>
</dbReference>
<organism evidence="4 5">
    <name type="scientific">Nakamurella panacisegetis</name>
    <dbReference type="NCBI Taxonomy" id="1090615"/>
    <lineage>
        <taxon>Bacteria</taxon>
        <taxon>Bacillati</taxon>
        <taxon>Actinomycetota</taxon>
        <taxon>Actinomycetes</taxon>
        <taxon>Nakamurellales</taxon>
        <taxon>Nakamurellaceae</taxon>
        <taxon>Nakamurella</taxon>
    </lineage>
</organism>
<evidence type="ECO:0000256" key="1">
    <source>
        <dbReference type="ARBA" id="ARBA00023125"/>
    </source>
</evidence>
<dbReference type="STRING" id="1090615.SAMN04515671_1575"/>
<dbReference type="PANTHER" id="PTHR30055:SF200">
    <property type="entry name" value="HTH-TYPE TRANSCRIPTIONAL REPRESSOR BDCR"/>
    <property type="match status" value="1"/>
</dbReference>
<keyword evidence="5" id="KW-1185">Reference proteome</keyword>
<dbReference type="Gene3D" id="1.10.357.10">
    <property type="entry name" value="Tetracycline Repressor, domain 2"/>
    <property type="match status" value="1"/>
</dbReference>
<dbReference type="SUPFAM" id="SSF48498">
    <property type="entry name" value="Tetracyclin repressor-like, C-terminal domain"/>
    <property type="match status" value="1"/>
</dbReference>
<proteinExistence type="predicted"/>
<dbReference type="EMBL" id="LT629710">
    <property type="protein sequence ID" value="SDO64654.1"/>
    <property type="molecule type" value="Genomic_DNA"/>
</dbReference>
<dbReference type="Pfam" id="PF17932">
    <property type="entry name" value="TetR_C_24"/>
    <property type="match status" value="1"/>
</dbReference>
<dbReference type="Proteomes" id="UP000198741">
    <property type="component" value="Chromosome I"/>
</dbReference>
<dbReference type="RefSeq" id="WP_197676462.1">
    <property type="nucleotide sequence ID" value="NZ_LT629710.1"/>
</dbReference>
<gene>
    <name evidence="4" type="ORF">SAMN04515671_1575</name>
</gene>
<dbReference type="InterPro" id="IPR001647">
    <property type="entry name" value="HTH_TetR"/>
</dbReference>
<evidence type="ECO:0000259" key="3">
    <source>
        <dbReference type="PROSITE" id="PS50977"/>
    </source>
</evidence>
<dbReference type="PRINTS" id="PR00455">
    <property type="entry name" value="HTHTETR"/>
</dbReference>
<feature type="DNA-binding region" description="H-T-H motif" evidence="2">
    <location>
        <begin position="27"/>
        <end position="46"/>
    </location>
</feature>
<accession>A0A1H0L8U0</accession>
<keyword evidence="1 2" id="KW-0238">DNA-binding</keyword>
<dbReference type="InterPro" id="IPR041490">
    <property type="entry name" value="KstR2_TetR_C"/>
</dbReference>
<protein>
    <submittedName>
        <fullName evidence="4">DNA-binding transcriptional regulator, AcrR family</fullName>
    </submittedName>
</protein>
<reference evidence="4 5" key="1">
    <citation type="submission" date="2016-10" db="EMBL/GenBank/DDBJ databases">
        <authorList>
            <person name="de Groot N.N."/>
        </authorList>
    </citation>
    <scope>NUCLEOTIDE SEQUENCE [LARGE SCALE GENOMIC DNA]</scope>
    <source>
        <strain evidence="5">P4-7,KCTC 19426,CECT 7604</strain>
    </source>
</reference>
<dbReference type="AlphaFoldDB" id="A0A1H0L8U0"/>
<evidence type="ECO:0000313" key="5">
    <source>
        <dbReference type="Proteomes" id="UP000198741"/>
    </source>
</evidence>
<dbReference type="GO" id="GO:0000976">
    <property type="term" value="F:transcription cis-regulatory region binding"/>
    <property type="evidence" value="ECO:0007669"/>
    <property type="project" value="TreeGrafter"/>
</dbReference>